<dbReference type="EMBL" id="JANPWB010000008">
    <property type="protein sequence ID" value="KAJ1166441.1"/>
    <property type="molecule type" value="Genomic_DNA"/>
</dbReference>
<dbReference type="GO" id="GO:0017056">
    <property type="term" value="F:structural constituent of nuclear pore"/>
    <property type="evidence" value="ECO:0007669"/>
    <property type="project" value="TreeGrafter"/>
</dbReference>
<dbReference type="Pfam" id="PF11894">
    <property type="entry name" value="Nup192"/>
    <property type="match status" value="1"/>
</dbReference>
<reference evidence="6" key="1">
    <citation type="journal article" date="2022" name="bioRxiv">
        <title>Sequencing and chromosome-scale assembly of the giantPleurodeles waltlgenome.</title>
        <authorList>
            <person name="Brown T."/>
            <person name="Elewa A."/>
            <person name="Iarovenko S."/>
            <person name="Subramanian E."/>
            <person name="Araus A.J."/>
            <person name="Petzold A."/>
            <person name="Susuki M."/>
            <person name="Suzuki K.-i.T."/>
            <person name="Hayashi T."/>
            <person name="Toyoda A."/>
            <person name="Oliveira C."/>
            <person name="Osipova E."/>
            <person name="Leigh N.D."/>
            <person name="Simon A."/>
            <person name="Yun M.H."/>
        </authorList>
    </citation>
    <scope>NUCLEOTIDE SEQUENCE</scope>
    <source>
        <strain evidence="6">20211129_DDA</strain>
        <tissue evidence="6">Liver</tissue>
    </source>
</reference>
<dbReference type="GO" id="GO:0006999">
    <property type="term" value="P:nuclear pore organization"/>
    <property type="evidence" value="ECO:0007669"/>
    <property type="project" value="TreeGrafter"/>
</dbReference>
<organism evidence="6 7">
    <name type="scientific">Pleurodeles waltl</name>
    <name type="common">Iberian ribbed newt</name>
    <dbReference type="NCBI Taxonomy" id="8319"/>
    <lineage>
        <taxon>Eukaryota</taxon>
        <taxon>Metazoa</taxon>
        <taxon>Chordata</taxon>
        <taxon>Craniata</taxon>
        <taxon>Vertebrata</taxon>
        <taxon>Euteleostomi</taxon>
        <taxon>Amphibia</taxon>
        <taxon>Batrachia</taxon>
        <taxon>Caudata</taxon>
        <taxon>Salamandroidea</taxon>
        <taxon>Salamandridae</taxon>
        <taxon>Pleurodelinae</taxon>
        <taxon>Pleurodeles</taxon>
    </lineage>
</organism>
<feature type="compositionally biased region" description="Polar residues" evidence="5">
    <location>
        <begin position="21"/>
        <end position="30"/>
    </location>
</feature>
<comment type="subcellular location">
    <subcellularLocation>
        <location evidence="1">Nucleus</location>
    </subcellularLocation>
</comment>
<dbReference type="InterPro" id="IPR016024">
    <property type="entry name" value="ARM-type_fold"/>
</dbReference>
<dbReference type="PANTHER" id="PTHR31344:SF0">
    <property type="entry name" value="NUCLEAR PORE COMPLEX PROTEIN NUP205"/>
    <property type="match status" value="1"/>
</dbReference>
<keyword evidence="4" id="KW-0539">Nucleus</keyword>
<evidence type="ECO:0000256" key="5">
    <source>
        <dbReference type="SAM" id="MobiDB-lite"/>
    </source>
</evidence>
<sequence length="2237" mass="253060">MPPKRSVLCRPPRPLPHSMRLSRQYTNTNTDRARSRRHTNTDRARRTDTERARSRQYTTLTEPLALLRLCSVFASTPRHCLASPLSGFICIVEHPALVGWFEMLPPRVPQTPVPQVLVQLAEPDSGGAPSLLPPSRLQGYRPRGALPSARGRRLQYGRSVSASRLMLVSEIKHRDVRASSPRRFARAPRLSFLSMHKHCSLSSVSGCISLSFVSLSAGPWRGFLTKMATPLAVNSAASLWGPYKDVLQTVVNAVWKRQQESVHVLDIVLKKHKPDFISLFKNPPKNAQQHEKVQKASTEGIAIQGQQGTRLLPEQLIKEAFILSDLFDMGELAAVELLLTGEHQLPHFPGLTRGLVAVLLYWDGKRCIASALHTLIQSRRGKTWTLELSAELVSMTTRFTDELMEQGLTGKILALVSQIDLTCEFERLQRGRGLGNEKHRKEVADLVKECRQTLAESLFAWTCQSPLSKDDTLLLIGYLEKVNVEADGSLDAVNLSLLMALLYCFDVSFLEQCTEDREDLMHQLPVFTDRQYIASIHCRLQDSQPWKLPGLQATVRLAWALTLRGISQLPEIGALAEFTEADETMVEYAIRGNSFLFLTDSVVGSESFFQEEFYIRRIHSLITDFLALMPMKVKQLRNRAEEDARMIHMSIQMGNESPPPLQRDLEHLMLLVAELYQKDPFNLELGLEYWCPTEPLQSASLMGSYIGVSHQRPPQRQVVLSKFVRQMGDMLPHNLYIPYLKMLRGLASGPQCAHYCFSLLKVNGSSHGENMQAAGGNPVSWEHFFHSLMLYHEHLRRDMPSTDVMHQRHLPLRGITQREQDGLMAFLQLTTTIINWSENARLALCEHPQWTPVVVILGLLQCSIAPILKAQLLKALAAFGKSPEIAASLWQSLEYTQILQTVRMPGQKQAVGIEVELNEIESRCEEYPLTRAFCRLISNLVESSFPSNLGAGIRPPGFDPYLQFLRDSVFLRFRTRAYRRAAEKWKVAEVVLEVFHKLLREYEPQPEDFVDQLMDIQGEERVAYKSPGFTLMYHLLNESPMLELILSLMEEGVTQLDTYAPFSGKKHLEKAVEHCFALLNLTLQKQNLFTNLLRESQLSLIVTPLEQLLQGINPRTKKADHVVNIARYLYHGSSNPDLAFESSKILCCISCNLNIQIKLVGDFTRDQAVSDRLMAGFVECLDCEDAEEFSNLEEEELKLEKKMSHIRHETRINILNLLITSLELNPPNLALYLLGYELKKPVATTNLQDPGVLGCPRTCLHAILNILEKGTEGRSGPTAVKESPNLAELCYQVIYQLCDFSDTSGPTMRYLRTSQDFLFTQLQHLPFSVKDHEISALNQMSWLMKTASIELRVTSLNRQRSHTQRLLQLILDDMPMRLYSSDGEGNLEEESRSVSGLIHFDTATKVRRKILSILDSIDFSQDIPEAMPLEFFDRSQIEQVIANCEHRNRRGQTVCNVKLLHKVLVAEVNALQGMAAIGQRPLLMEEINTILQYVVERNKLRQCLYAKRHALESWRQLVEIILTACPQDLMQAEDRQLIIRDLLQDVHDKILDDDAAQELMPMVAGAVFTLTAYLSQTVRTEQKQPVLSLGQSQYVLMLDGSFTAPRNSETIAVGFSSIGDSSLHIILRKLLEFILKTGGGFQRVRAHLYGSLLYYLQIAQRPDEPDTLEAAQKTMWERLTAPEDAFSRLQRENLAIIESYGAALMGVICRDACDGHEIGRMLALALLDRIVSVDKQQQWLLYLANSGYLKVLVDSLAQDDLSLQSLLTPQPPLLKALYIYESKMAFLTRVAKNQQGALELLRSGVIVRLAQCGVYDMRPETEQHGMFGMQDTPLFIPAPVERYRQILLPALQLFQVILTSCTAQHQQAAGQVLQFLIAHSDTTQAILRCQEVSAGSLKELALLTGIISKAALPGVLSELDISINEGTLMELQGHIGRFQRQCLGLLSRFGGSDRLRQLKLQDESPQADRVSKRDETELAMQQICSNVMEYCQALMLQSAPTSQHSICLFTPSLSETATRDGSRQDSQATMVPSWRLPSLGIVIYLLKQSASDFLSYYDSHRQSVSKLQNVEQLPPDEIKELCQSEMPVGVDKISTTQKYILARQRLVKLINNRAKLLSLCSYIIETCLFILWRHLEYFLLHCTPSDARDSLLSSATSFRGQRQDTFNMDPNLRSLGMNRMSQQDLEQLQSEAALSFGESLQKRLLDIESLYSKQRSRHSFVQALIRRIRGLLRLSRS</sequence>
<evidence type="ECO:0000313" key="7">
    <source>
        <dbReference type="Proteomes" id="UP001066276"/>
    </source>
</evidence>
<evidence type="ECO:0000256" key="3">
    <source>
        <dbReference type="ARBA" id="ARBA00022448"/>
    </source>
</evidence>
<gene>
    <name evidence="6" type="ORF">NDU88_006844</name>
</gene>
<evidence type="ECO:0000256" key="2">
    <source>
        <dbReference type="ARBA" id="ARBA00005892"/>
    </source>
</evidence>
<keyword evidence="7" id="KW-1185">Reference proteome</keyword>
<name>A0AAV7SQP5_PLEWA</name>
<proteinExistence type="inferred from homology"/>
<comment type="similarity">
    <text evidence="2">Belongs to the NUP186/NUP192/NUP205 family.</text>
</comment>
<feature type="region of interest" description="Disordered" evidence="5">
    <location>
        <begin position="1"/>
        <end position="56"/>
    </location>
</feature>
<protein>
    <recommendedName>
        <fullName evidence="8">Nuclear pore complex protein Nup205</fullName>
    </recommendedName>
</protein>
<evidence type="ECO:0000256" key="4">
    <source>
        <dbReference type="ARBA" id="ARBA00023242"/>
    </source>
</evidence>
<accession>A0AAV7SQP5</accession>
<evidence type="ECO:0008006" key="8">
    <source>
        <dbReference type="Google" id="ProtNLM"/>
    </source>
</evidence>
<dbReference type="SUPFAM" id="SSF48371">
    <property type="entry name" value="ARM repeat"/>
    <property type="match status" value="1"/>
</dbReference>
<dbReference type="InterPro" id="IPR021827">
    <property type="entry name" value="Nup186/Nup192/Nup205"/>
</dbReference>
<evidence type="ECO:0000256" key="1">
    <source>
        <dbReference type="ARBA" id="ARBA00004123"/>
    </source>
</evidence>
<comment type="caution">
    <text evidence="6">The sequence shown here is derived from an EMBL/GenBank/DDBJ whole genome shotgun (WGS) entry which is preliminary data.</text>
</comment>
<keyword evidence="3" id="KW-0813">Transport</keyword>
<dbReference type="Proteomes" id="UP001066276">
    <property type="component" value="Chromosome 4_2"/>
</dbReference>
<feature type="compositionally biased region" description="Basic and acidic residues" evidence="5">
    <location>
        <begin position="39"/>
        <end position="53"/>
    </location>
</feature>
<dbReference type="GO" id="GO:0044611">
    <property type="term" value="C:nuclear pore inner ring"/>
    <property type="evidence" value="ECO:0007669"/>
    <property type="project" value="TreeGrafter"/>
</dbReference>
<dbReference type="PANTHER" id="PTHR31344">
    <property type="entry name" value="NUCLEAR PORE COMPLEX PROTEIN NUP205"/>
    <property type="match status" value="1"/>
</dbReference>
<evidence type="ECO:0000313" key="6">
    <source>
        <dbReference type="EMBL" id="KAJ1166441.1"/>
    </source>
</evidence>